<keyword evidence="10" id="KW-1185">Reference proteome</keyword>
<dbReference type="Proteomes" id="UP000199356">
    <property type="component" value="Unassembled WGS sequence"/>
</dbReference>
<dbReference type="PANTHER" id="PTHR30472">
    <property type="entry name" value="FERRIC ENTEROBACTIN TRANSPORT SYSTEM PERMEASE PROTEIN"/>
    <property type="match status" value="1"/>
</dbReference>
<dbReference type="Gene3D" id="1.10.3470.10">
    <property type="entry name" value="ABC transporter involved in vitamin B12 uptake, BtuC"/>
    <property type="match status" value="1"/>
</dbReference>
<feature type="transmembrane region" description="Helical" evidence="8">
    <location>
        <begin position="273"/>
        <end position="296"/>
    </location>
</feature>
<feature type="transmembrane region" description="Helical" evidence="8">
    <location>
        <begin position="143"/>
        <end position="164"/>
    </location>
</feature>
<dbReference type="CDD" id="cd06550">
    <property type="entry name" value="TM_ABC_iron-siderophores_like"/>
    <property type="match status" value="1"/>
</dbReference>
<gene>
    <name evidence="9" type="ORF">SAMN04488047_1575</name>
</gene>
<keyword evidence="4" id="KW-1003">Cell membrane</keyword>
<evidence type="ECO:0000256" key="7">
    <source>
        <dbReference type="ARBA" id="ARBA00023136"/>
    </source>
</evidence>
<dbReference type="InterPro" id="IPR037294">
    <property type="entry name" value="ABC_BtuC-like"/>
</dbReference>
<organism evidence="9 10">
    <name type="scientific">Tranquillimonas alkanivorans</name>
    <dbReference type="NCBI Taxonomy" id="441119"/>
    <lineage>
        <taxon>Bacteria</taxon>
        <taxon>Pseudomonadati</taxon>
        <taxon>Pseudomonadota</taxon>
        <taxon>Alphaproteobacteria</taxon>
        <taxon>Rhodobacterales</taxon>
        <taxon>Roseobacteraceae</taxon>
        <taxon>Tranquillimonas</taxon>
    </lineage>
</organism>
<dbReference type="OrthoDB" id="9811975at2"/>
<feature type="transmembrane region" description="Helical" evidence="8">
    <location>
        <begin position="109"/>
        <end position="131"/>
    </location>
</feature>
<dbReference type="Pfam" id="PF01032">
    <property type="entry name" value="FecCD"/>
    <property type="match status" value="1"/>
</dbReference>
<comment type="subcellular location">
    <subcellularLocation>
        <location evidence="1">Cell membrane</location>
        <topology evidence="1">Multi-pass membrane protein</topology>
    </subcellularLocation>
</comment>
<proteinExistence type="inferred from homology"/>
<name>A0A1I5WTF0_9RHOB</name>
<evidence type="ECO:0000256" key="3">
    <source>
        <dbReference type="ARBA" id="ARBA00022448"/>
    </source>
</evidence>
<dbReference type="STRING" id="441119.SAMN04488047_1575"/>
<evidence type="ECO:0000313" key="10">
    <source>
        <dbReference type="Proteomes" id="UP000199356"/>
    </source>
</evidence>
<evidence type="ECO:0000256" key="8">
    <source>
        <dbReference type="SAM" id="Phobius"/>
    </source>
</evidence>
<evidence type="ECO:0000256" key="5">
    <source>
        <dbReference type="ARBA" id="ARBA00022692"/>
    </source>
</evidence>
<evidence type="ECO:0000256" key="1">
    <source>
        <dbReference type="ARBA" id="ARBA00004651"/>
    </source>
</evidence>
<keyword evidence="5 8" id="KW-0812">Transmembrane</keyword>
<feature type="transmembrane region" description="Helical" evidence="8">
    <location>
        <begin position="302"/>
        <end position="319"/>
    </location>
</feature>
<reference evidence="9 10" key="1">
    <citation type="submission" date="2016-10" db="EMBL/GenBank/DDBJ databases">
        <authorList>
            <person name="de Groot N.N."/>
        </authorList>
    </citation>
    <scope>NUCLEOTIDE SEQUENCE [LARGE SCALE GENOMIC DNA]</scope>
    <source>
        <strain evidence="9 10">DSM 19547</strain>
    </source>
</reference>
<keyword evidence="7 8" id="KW-0472">Membrane</keyword>
<feature type="transmembrane region" description="Helical" evidence="8">
    <location>
        <begin position="56"/>
        <end position="73"/>
    </location>
</feature>
<dbReference type="AlphaFoldDB" id="A0A1I5WTF0"/>
<sequence>MGRIVLLLSASLVLLALASLHLGLRLYSPAEVWHALVSGSDDPDALIIRTLRLPRTLVALAVGAALGLSGLLMQTVSRNPIAEPGLLGVNAGAAFAVVLAVTLTGAADLATLTMLSAAGAMAAATLVFGLALSGGLGFSPLHLLLAGVTVAALLSAGTQVAIILDEAAMEELLFWLSGAFADRPLAPLAYALPLIGVVSAAALAFARTLDVLQTDDGTAVALGVPVRATRLVALLGASLLAGAAVALAGPVAFLGLVAPHLARLTGQRGHARLVPLTLLAGAALALAADIVARFVIFPSEAPISAVTAVAGVPLLLVLLRRHRLGAA</sequence>
<evidence type="ECO:0000256" key="4">
    <source>
        <dbReference type="ARBA" id="ARBA00022475"/>
    </source>
</evidence>
<dbReference type="GO" id="GO:0022857">
    <property type="term" value="F:transmembrane transporter activity"/>
    <property type="evidence" value="ECO:0007669"/>
    <property type="project" value="InterPro"/>
</dbReference>
<dbReference type="GO" id="GO:0033214">
    <property type="term" value="P:siderophore-iron import into cell"/>
    <property type="evidence" value="ECO:0007669"/>
    <property type="project" value="TreeGrafter"/>
</dbReference>
<dbReference type="SUPFAM" id="SSF81345">
    <property type="entry name" value="ABC transporter involved in vitamin B12 uptake, BtuC"/>
    <property type="match status" value="1"/>
</dbReference>
<evidence type="ECO:0000256" key="2">
    <source>
        <dbReference type="ARBA" id="ARBA00007935"/>
    </source>
</evidence>
<protein>
    <submittedName>
        <fullName evidence="9">Iron complex transport system permease protein</fullName>
    </submittedName>
</protein>
<accession>A0A1I5WTF0</accession>
<dbReference type="PANTHER" id="PTHR30472:SF1">
    <property type="entry name" value="FE(3+) DICITRATE TRANSPORT SYSTEM PERMEASE PROTEIN FECC-RELATED"/>
    <property type="match status" value="1"/>
</dbReference>
<feature type="transmembrane region" description="Helical" evidence="8">
    <location>
        <begin position="184"/>
        <end position="206"/>
    </location>
</feature>
<keyword evidence="3" id="KW-0813">Transport</keyword>
<dbReference type="GO" id="GO:0005886">
    <property type="term" value="C:plasma membrane"/>
    <property type="evidence" value="ECO:0007669"/>
    <property type="project" value="UniProtKB-SubCell"/>
</dbReference>
<dbReference type="EMBL" id="FOXA01000057">
    <property type="protein sequence ID" value="SFQ23019.1"/>
    <property type="molecule type" value="Genomic_DNA"/>
</dbReference>
<feature type="transmembrane region" description="Helical" evidence="8">
    <location>
        <begin position="85"/>
        <end position="103"/>
    </location>
</feature>
<evidence type="ECO:0000313" key="9">
    <source>
        <dbReference type="EMBL" id="SFQ23019.1"/>
    </source>
</evidence>
<dbReference type="InterPro" id="IPR000522">
    <property type="entry name" value="ABC_transptr_permease_BtuC"/>
</dbReference>
<evidence type="ECO:0000256" key="6">
    <source>
        <dbReference type="ARBA" id="ARBA00022989"/>
    </source>
</evidence>
<dbReference type="RefSeq" id="WP_093425936.1">
    <property type="nucleotide sequence ID" value="NZ_FOXA01000057.1"/>
</dbReference>
<keyword evidence="6 8" id="KW-1133">Transmembrane helix</keyword>
<comment type="similarity">
    <text evidence="2">Belongs to the binding-protein-dependent transport system permease family. FecCD subfamily.</text>
</comment>